<evidence type="ECO:0000313" key="2">
    <source>
        <dbReference type="Proteomes" id="UP000535937"/>
    </source>
</evidence>
<gene>
    <name evidence="1" type="ORF">FHS09_000870</name>
</gene>
<reference evidence="1 2" key="1">
    <citation type="submission" date="2020-08" db="EMBL/GenBank/DDBJ databases">
        <title>Genomic Encyclopedia of Type Strains, Phase III (KMG-III): the genomes of soil and plant-associated and newly described type strains.</title>
        <authorList>
            <person name="Whitman W."/>
        </authorList>
    </citation>
    <scope>NUCLEOTIDE SEQUENCE [LARGE SCALE GENOMIC DNA]</scope>
    <source>
        <strain evidence="1 2">CECT 8799</strain>
    </source>
</reference>
<proteinExistence type="predicted"/>
<comment type="caution">
    <text evidence="1">The sequence shown here is derived from an EMBL/GenBank/DDBJ whole genome shotgun (WGS) entry which is preliminary data.</text>
</comment>
<dbReference type="RefSeq" id="WP_183457070.1">
    <property type="nucleotide sequence ID" value="NZ_JACHWZ010000003.1"/>
</dbReference>
<sequence length="239" mass="26934">MVPNGLQGTPEILADVTKVKGTSLIPNQQPTKVDILKRADCYQQYCLKFDDVAVLHSYPMYLHTLLLESDPDVISFVPRPYRLRVGRRDYVPACYVARTGGRDVIDISPHGEMAEALQRPLAAYFDWHDLTFSVVSEESLLEQETLALNWLPLIQVLVAARQLGLETTELECRLLHEIVAGSASEVGDLLQPGRREEQFLEEVALYRLIHQRRVAVDLSRAPLDFDTVVTPWHSLGASD</sequence>
<protein>
    <recommendedName>
        <fullName evidence="3">TnsA endonuclease C terminal</fullName>
    </recommendedName>
</protein>
<name>A0A7W4Z7Z8_9GAMM</name>
<dbReference type="AlphaFoldDB" id="A0A7W4Z7Z8"/>
<evidence type="ECO:0000313" key="1">
    <source>
        <dbReference type="EMBL" id="MBB3060057.1"/>
    </source>
</evidence>
<organism evidence="1 2">
    <name type="scientific">Microbulbifer rhizosphaerae</name>
    <dbReference type="NCBI Taxonomy" id="1562603"/>
    <lineage>
        <taxon>Bacteria</taxon>
        <taxon>Pseudomonadati</taxon>
        <taxon>Pseudomonadota</taxon>
        <taxon>Gammaproteobacteria</taxon>
        <taxon>Cellvibrionales</taxon>
        <taxon>Microbulbiferaceae</taxon>
        <taxon>Microbulbifer</taxon>
    </lineage>
</organism>
<evidence type="ECO:0008006" key="3">
    <source>
        <dbReference type="Google" id="ProtNLM"/>
    </source>
</evidence>
<dbReference type="Proteomes" id="UP000535937">
    <property type="component" value="Unassembled WGS sequence"/>
</dbReference>
<accession>A0A7W4Z7Z8</accession>
<keyword evidence="2" id="KW-1185">Reference proteome</keyword>
<dbReference type="EMBL" id="JACHWZ010000003">
    <property type="protein sequence ID" value="MBB3060057.1"/>
    <property type="molecule type" value="Genomic_DNA"/>
</dbReference>